<gene>
    <name evidence="3" type="ORF">AB1Y20_023738</name>
</gene>
<proteinExistence type="predicted"/>
<reference evidence="3 4" key="1">
    <citation type="journal article" date="2024" name="Science">
        <title>Giant polyketide synthase enzymes in the biosynthesis of giant marine polyether toxins.</title>
        <authorList>
            <person name="Fallon T.R."/>
            <person name="Shende V.V."/>
            <person name="Wierzbicki I.H."/>
            <person name="Pendleton A.L."/>
            <person name="Watervoot N.F."/>
            <person name="Auber R.P."/>
            <person name="Gonzalez D.J."/>
            <person name="Wisecaver J.H."/>
            <person name="Moore B.S."/>
        </authorList>
    </citation>
    <scope>NUCLEOTIDE SEQUENCE [LARGE SCALE GENOMIC DNA]</scope>
    <source>
        <strain evidence="3 4">12B1</strain>
    </source>
</reference>
<evidence type="ECO:0000313" key="4">
    <source>
        <dbReference type="Proteomes" id="UP001515480"/>
    </source>
</evidence>
<name>A0AB34JH95_PRYPA</name>
<organism evidence="3 4">
    <name type="scientific">Prymnesium parvum</name>
    <name type="common">Toxic golden alga</name>
    <dbReference type="NCBI Taxonomy" id="97485"/>
    <lineage>
        <taxon>Eukaryota</taxon>
        <taxon>Haptista</taxon>
        <taxon>Haptophyta</taxon>
        <taxon>Prymnesiophyceae</taxon>
        <taxon>Prymnesiales</taxon>
        <taxon>Prymnesiaceae</taxon>
        <taxon>Prymnesium</taxon>
    </lineage>
</organism>
<dbReference type="InterPro" id="IPR012674">
    <property type="entry name" value="Calycin"/>
</dbReference>
<feature type="region of interest" description="Disordered" evidence="1">
    <location>
        <begin position="130"/>
        <end position="163"/>
    </location>
</feature>
<sequence length="384" mass="41694">MSSSADAEFSHVRKLCCDALYAEPCEATRLSAGVLRLSAADHLSLYGLVQCALVGSCKASRPPPWSSARARWEAWSSLGELPPHAAKARLLEFVRQLPGYAPPRDPPSLAERWAAWLWGEAAEEAAAAEEAREETHEWPQERTRRGEERWRGGGVVGGGCGGGGSGVLTRGGAEAEEVVYLRGGAEAEEVVYLHVEWLCGAPRHKPAAELEAEGVPTHTGGWFEDACLAPRARAHEAEGSQPSGANGPDSLVGFWKFESEEGLEHYLKSLDVPWAARTRATSWHPTMHWDVRRGTLYLRPDAESDGEICFALSQEVHCRTITGGRAVARSEWVDGALVVSITDPTALLGAAQVERHFVDGEGKLKIEVSVDLPPVSYVKTYKRA</sequence>
<dbReference type="Gene3D" id="1.20.80.10">
    <property type="match status" value="1"/>
</dbReference>
<evidence type="ECO:0000313" key="3">
    <source>
        <dbReference type="EMBL" id="KAL1520270.1"/>
    </source>
</evidence>
<dbReference type="Gene3D" id="2.40.128.20">
    <property type="match status" value="1"/>
</dbReference>
<dbReference type="GO" id="GO:0000062">
    <property type="term" value="F:fatty-acyl-CoA binding"/>
    <property type="evidence" value="ECO:0007669"/>
    <property type="project" value="InterPro"/>
</dbReference>
<feature type="compositionally biased region" description="Basic and acidic residues" evidence="1">
    <location>
        <begin position="130"/>
        <end position="151"/>
    </location>
</feature>
<dbReference type="Pfam" id="PF00887">
    <property type="entry name" value="ACBP"/>
    <property type="match status" value="1"/>
</dbReference>
<evidence type="ECO:0000256" key="1">
    <source>
        <dbReference type="SAM" id="MobiDB-lite"/>
    </source>
</evidence>
<feature type="domain" description="ACB" evidence="2">
    <location>
        <begin position="36"/>
        <end position="89"/>
    </location>
</feature>
<dbReference type="AlphaFoldDB" id="A0AB34JH95"/>
<dbReference type="SUPFAM" id="SSF50814">
    <property type="entry name" value="Lipocalins"/>
    <property type="match status" value="1"/>
</dbReference>
<dbReference type="EMBL" id="JBGBPQ010000009">
    <property type="protein sequence ID" value="KAL1520270.1"/>
    <property type="molecule type" value="Genomic_DNA"/>
</dbReference>
<dbReference type="Proteomes" id="UP001515480">
    <property type="component" value="Unassembled WGS sequence"/>
</dbReference>
<evidence type="ECO:0000259" key="2">
    <source>
        <dbReference type="Pfam" id="PF00887"/>
    </source>
</evidence>
<dbReference type="SUPFAM" id="SSF47027">
    <property type="entry name" value="Acyl-CoA binding protein"/>
    <property type="match status" value="1"/>
</dbReference>
<feature type="compositionally biased region" description="Gly residues" evidence="1">
    <location>
        <begin position="152"/>
        <end position="163"/>
    </location>
</feature>
<keyword evidence="4" id="KW-1185">Reference proteome</keyword>
<dbReference type="InterPro" id="IPR014352">
    <property type="entry name" value="FERM/acyl-CoA-bd_prot_sf"/>
</dbReference>
<dbReference type="InterPro" id="IPR000582">
    <property type="entry name" value="Acyl-CoA-binding_protein"/>
</dbReference>
<comment type="caution">
    <text evidence="3">The sequence shown here is derived from an EMBL/GenBank/DDBJ whole genome shotgun (WGS) entry which is preliminary data.</text>
</comment>
<dbReference type="InterPro" id="IPR035984">
    <property type="entry name" value="Acyl-CoA-binding_sf"/>
</dbReference>
<protein>
    <recommendedName>
        <fullName evidence="2">ACB domain-containing protein</fullName>
    </recommendedName>
</protein>
<accession>A0AB34JH95</accession>